<dbReference type="AlphaFoldDB" id="A0A9D3ZRJ7"/>
<name>A0A9D3ZRJ7_9ROSI</name>
<accession>A0A9D3ZRJ7</accession>
<dbReference type="OrthoDB" id="10355784at2759"/>
<gene>
    <name evidence="1" type="ORF">J1N35_036079</name>
</gene>
<proteinExistence type="predicted"/>
<organism evidence="1 2">
    <name type="scientific">Gossypium stocksii</name>
    <dbReference type="NCBI Taxonomy" id="47602"/>
    <lineage>
        <taxon>Eukaryota</taxon>
        <taxon>Viridiplantae</taxon>
        <taxon>Streptophyta</taxon>
        <taxon>Embryophyta</taxon>
        <taxon>Tracheophyta</taxon>
        <taxon>Spermatophyta</taxon>
        <taxon>Magnoliopsida</taxon>
        <taxon>eudicotyledons</taxon>
        <taxon>Gunneridae</taxon>
        <taxon>Pentapetalae</taxon>
        <taxon>rosids</taxon>
        <taxon>malvids</taxon>
        <taxon>Malvales</taxon>
        <taxon>Malvaceae</taxon>
        <taxon>Malvoideae</taxon>
        <taxon>Gossypium</taxon>
    </lineage>
</organism>
<protein>
    <submittedName>
        <fullName evidence="1">Uncharacterized protein</fullName>
    </submittedName>
</protein>
<sequence length="175" mass="19872">MWQAELGGELNRPWLIRRSLKRGRVKVKIGLGGRGGGHTGRGNQAHRSGYMDEDGNCQERREACVPVEANAYLCSTKQDEMGTRRLSDTEGGFLLPLHVLEAEFHLPLQLFFCIVLQEYRITPEQLVGFSWLILVAYFVDCCLRGEPLLLSIFQHIYQLKAFTRGSSLGLVYFTH</sequence>
<dbReference type="Proteomes" id="UP000828251">
    <property type="component" value="Unassembled WGS sequence"/>
</dbReference>
<keyword evidence="2" id="KW-1185">Reference proteome</keyword>
<comment type="caution">
    <text evidence="1">The sequence shown here is derived from an EMBL/GenBank/DDBJ whole genome shotgun (WGS) entry which is preliminary data.</text>
</comment>
<dbReference type="EMBL" id="JAIQCV010000010">
    <property type="protein sequence ID" value="KAH1058014.1"/>
    <property type="molecule type" value="Genomic_DNA"/>
</dbReference>
<evidence type="ECO:0000313" key="2">
    <source>
        <dbReference type="Proteomes" id="UP000828251"/>
    </source>
</evidence>
<evidence type="ECO:0000313" key="1">
    <source>
        <dbReference type="EMBL" id="KAH1058014.1"/>
    </source>
</evidence>
<reference evidence="1 2" key="1">
    <citation type="journal article" date="2021" name="Plant Biotechnol. J.">
        <title>Multi-omics assisted identification of the key and species-specific regulatory components of drought-tolerant mechanisms in Gossypium stocksii.</title>
        <authorList>
            <person name="Yu D."/>
            <person name="Ke L."/>
            <person name="Zhang D."/>
            <person name="Wu Y."/>
            <person name="Sun Y."/>
            <person name="Mei J."/>
            <person name="Sun J."/>
            <person name="Sun Y."/>
        </authorList>
    </citation>
    <scope>NUCLEOTIDE SEQUENCE [LARGE SCALE GENOMIC DNA]</scope>
    <source>
        <strain evidence="2">cv. E1</strain>
        <tissue evidence="1">Leaf</tissue>
    </source>
</reference>